<reference evidence="1" key="1">
    <citation type="submission" date="2018-05" db="EMBL/GenBank/DDBJ databases">
        <authorList>
            <person name="Lanie J.A."/>
            <person name="Ng W.-L."/>
            <person name="Kazmierczak K.M."/>
            <person name="Andrzejewski T.M."/>
            <person name="Davidsen T.M."/>
            <person name="Wayne K.J."/>
            <person name="Tettelin H."/>
            <person name="Glass J.I."/>
            <person name="Rusch D."/>
            <person name="Podicherti R."/>
            <person name="Tsui H.-C.T."/>
            <person name="Winkler M.E."/>
        </authorList>
    </citation>
    <scope>NUCLEOTIDE SEQUENCE</scope>
</reference>
<sequence length="113" mass="12839">MKLVLFTFFFFSSFAFEGVAQEVMLQCMDATGTEKSFLIFKETKKVQFSSINGSTLGSFRETSTEYLFKFPKSDKRSEASVKVDKNSGMMEFETGNLPYLSILWTANCSEIAR</sequence>
<dbReference type="AlphaFoldDB" id="A0A382ER20"/>
<accession>A0A382ER20</accession>
<dbReference type="EMBL" id="UINC01045709">
    <property type="protein sequence ID" value="SVB52792.1"/>
    <property type="molecule type" value="Genomic_DNA"/>
</dbReference>
<organism evidence="1">
    <name type="scientific">marine metagenome</name>
    <dbReference type="NCBI Taxonomy" id="408172"/>
    <lineage>
        <taxon>unclassified sequences</taxon>
        <taxon>metagenomes</taxon>
        <taxon>ecological metagenomes</taxon>
    </lineage>
</organism>
<name>A0A382ER20_9ZZZZ</name>
<evidence type="ECO:0000313" key="1">
    <source>
        <dbReference type="EMBL" id="SVB52792.1"/>
    </source>
</evidence>
<evidence type="ECO:0008006" key="2">
    <source>
        <dbReference type="Google" id="ProtNLM"/>
    </source>
</evidence>
<proteinExistence type="predicted"/>
<protein>
    <recommendedName>
        <fullName evidence="2">C-type lysozyme inhibitor domain-containing protein</fullName>
    </recommendedName>
</protein>
<gene>
    <name evidence="1" type="ORF">METZ01_LOCUS205646</name>
</gene>